<dbReference type="Proteomes" id="UP001470230">
    <property type="component" value="Unassembled WGS sequence"/>
</dbReference>
<organism evidence="1 2">
    <name type="scientific">Tritrichomonas musculus</name>
    <dbReference type="NCBI Taxonomy" id="1915356"/>
    <lineage>
        <taxon>Eukaryota</taxon>
        <taxon>Metamonada</taxon>
        <taxon>Parabasalia</taxon>
        <taxon>Tritrichomonadida</taxon>
        <taxon>Tritrichomonadidae</taxon>
        <taxon>Tritrichomonas</taxon>
    </lineage>
</organism>
<accession>A0ABR2L423</accession>
<name>A0ABR2L423_9EUKA</name>
<reference evidence="1 2" key="1">
    <citation type="submission" date="2024-04" db="EMBL/GenBank/DDBJ databases">
        <title>Tritrichomonas musculus Genome.</title>
        <authorList>
            <person name="Alves-Ferreira E."/>
            <person name="Grigg M."/>
            <person name="Lorenzi H."/>
            <person name="Galac M."/>
        </authorList>
    </citation>
    <scope>NUCLEOTIDE SEQUENCE [LARGE SCALE GENOMIC DNA]</scope>
    <source>
        <strain evidence="1 2">EAF2021</strain>
    </source>
</reference>
<comment type="caution">
    <text evidence="1">The sequence shown here is derived from an EMBL/GenBank/DDBJ whole genome shotgun (WGS) entry which is preliminary data.</text>
</comment>
<evidence type="ECO:0008006" key="3">
    <source>
        <dbReference type="Google" id="ProtNLM"/>
    </source>
</evidence>
<dbReference type="EMBL" id="JAPFFF010000001">
    <property type="protein sequence ID" value="KAK8898084.1"/>
    <property type="molecule type" value="Genomic_DNA"/>
</dbReference>
<proteinExistence type="predicted"/>
<evidence type="ECO:0000313" key="1">
    <source>
        <dbReference type="EMBL" id="KAK8898084.1"/>
    </source>
</evidence>
<protein>
    <recommendedName>
        <fullName evidence="3">BACK domain-containing protein</fullName>
    </recommendedName>
</protein>
<gene>
    <name evidence="1" type="ORF">M9Y10_000349</name>
</gene>
<sequence length="464" mass="53685">MDFAIEFNAKDIIEARKITSKSDEFFVFNKGTNKKQLLDLQLSFLISKKVQDLIRSDQTTISYTIPDEICTDDFFDYFLTSIETNVVHVEKNQIKDFVSLVEALKVECINPKIDTAIISLLCEQFNSEPFSNDQERYNFLCHNLDNIDMNTLKSMPETFIYRLISNSIFQNDDDRAKFLLNNPEFFITEFIQYINFDKLSKPVLNKVISKLNFDLSGLDRLIYDKLIKRYQTELSIIDINVLIIIIGEHAIAPTCKNIDFTFIDYLNGNDENRNYRIHYKTILNTEFNTKSGYMNLFDVVVIGGCDSYSAFKPGIKKQEIDEYHNKGGIILLLHDVVYGEMGEILKPLVGLMGYTKQISEGGGSNEVHLKESCDKKDVLSVPFKIESPIKVALTHRTPEYADPNYYVLVDENNLYYYVENLDEHVADCIMGHSHDIKESEQKLFYNLICHLYNFCHGLQVKTKI</sequence>
<evidence type="ECO:0000313" key="2">
    <source>
        <dbReference type="Proteomes" id="UP001470230"/>
    </source>
</evidence>
<keyword evidence="2" id="KW-1185">Reference proteome</keyword>